<dbReference type="GO" id="GO:0046872">
    <property type="term" value="F:metal ion binding"/>
    <property type="evidence" value="ECO:0007669"/>
    <property type="project" value="UniProtKB-KW"/>
</dbReference>
<evidence type="ECO:0000256" key="5">
    <source>
        <dbReference type="ARBA" id="ARBA00022840"/>
    </source>
</evidence>
<dbReference type="InterPro" id="IPR014729">
    <property type="entry name" value="Rossmann-like_a/b/a_fold"/>
</dbReference>
<dbReference type="EC" id="6.3.1.5" evidence="8 10"/>
<evidence type="ECO:0000256" key="9">
    <source>
        <dbReference type="RuleBase" id="RU003811"/>
    </source>
</evidence>
<dbReference type="UniPathway" id="UPA00253">
    <property type="reaction ID" value="UER00333"/>
</dbReference>
<gene>
    <name evidence="8 13" type="primary">nadE</name>
    <name evidence="13" type="ORF">FLP10_16170</name>
</gene>
<dbReference type="PANTHER" id="PTHR23090:SF7">
    <property type="entry name" value="NH(3)-DEPENDENT NAD(+) SYNTHETASE"/>
    <property type="match status" value="1"/>
</dbReference>
<accession>A0A5C1YII2</accession>
<evidence type="ECO:0000256" key="6">
    <source>
        <dbReference type="ARBA" id="ARBA00022842"/>
    </source>
</evidence>
<keyword evidence="2 8" id="KW-0436">Ligase</keyword>
<dbReference type="EMBL" id="CP043505">
    <property type="protein sequence ID" value="QEO15783.1"/>
    <property type="molecule type" value="Genomic_DNA"/>
</dbReference>
<keyword evidence="3 8" id="KW-0479">Metal-binding</keyword>
<dbReference type="Pfam" id="PF02540">
    <property type="entry name" value="NAD_synthase"/>
    <property type="match status" value="1"/>
</dbReference>
<keyword evidence="14" id="KW-1185">Reference proteome</keyword>
<dbReference type="SUPFAM" id="SSF52402">
    <property type="entry name" value="Adenine nucleotide alpha hydrolases-like"/>
    <property type="match status" value="1"/>
</dbReference>
<dbReference type="PANTHER" id="PTHR23090">
    <property type="entry name" value="NH 3 /GLUTAMINE-DEPENDENT NAD + SYNTHETASE"/>
    <property type="match status" value="1"/>
</dbReference>
<evidence type="ECO:0000313" key="14">
    <source>
        <dbReference type="Proteomes" id="UP000324678"/>
    </source>
</evidence>
<dbReference type="GO" id="GO:0005524">
    <property type="term" value="F:ATP binding"/>
    <property type="evidence" value="ECO:0007669"/>
    <property type="project" value="UniProtKB-UniRule"/>
</dbReference>
<feature type="binding site" description="in other chain" evidence="8">
    <location>
        <position position="139"/>
    </location>
    <ligand>
        <name>deamido-NAD(+)</name>
        <dbReference type="ChEBI" id="CHEBI:58437"/>
        <note>ligand shared between two neighboring subunits</note>
    </ligand>
</feature>
<dbReference type="InterPro" id="IPR003694">
    <property type="entry name" value="NAD_synthase"/>
</dbReference>
<dbReference type="GO" id="GO:0005737">
    <property type="term" value="C:cytoplasm"/>
    <property type="evidence" value="ECO:0007669"/>
    <property type="project" value="InterPro"/>
</dbReference>
<dbReference type="InterPro" id="IPR022926">
    <property type="entry name" value="NH(3)-dep_NAD(+)_synth"/>
</dbReference>
<dbReference type="CDD" id="cd00553">
    <property type="entry name" value="NAD_synthase"/>
    <property type="match status" value="1"/>
</dbReference>
<reference evidence="13 14" key="1">
    <citation type="submission" date="2019-09" db="EMBL/GenBank/DDBJ databases">
        <title>Genome sequencing of strain KACC 19306.</title>
        <authorList>
            <person name="Heo J."/>
            <person name="Kim S.-J."/>
            <person name="Kim J.-S."/>
            <person name="Hong S.-B."/>
            <person name="Kwon S.-W."/>
        </authorList>
    </citation>
    <scope>NUCLEOTIDE SEQUENCE [LARGE SCALE GENOMIC DNA]</scope>
    <source>
        <strain evidence="13 14">KACC 19306</strain>
    </source>
</reference>
<feature type="binding site" evidence="8">
    <location>
        <position position="52"/>
    </location>
    <ligand>
        <name>Mg(2+)</name>
        <dbReference type="ChEBI" id="CHEBI:18420"/>
    </ligand>
</feature>
<evidence type="ECO:0000259" key="12">
    <source>
        <dbReference type="Pfam" id="PF02540"/>
    </source>
</evidence>
<dbReference type="KEGG" id="ail:FLP10_16170"/>
<dbReference type="GO" id="GO:0009435">
    <property type="term" value="P:NAD+ biosynthetic process"/>
    <property type="evidence" value="ECO:0007669"/>
    <property type="project" value="UniProtKB-UniRule"/>
</dbReference>
<comment type="subunit">
    <text evidence="8">Homodimer.</text>
</comment>
<feature type="binding site" evidence="8">
    <location>
        <position position="159"/>
    </location>
    <ligand>
        <name>ATP</name>
        <dbReference type="ChEBI" id="CHEBI:30616"/>
    </ligand>
</feature>
<dbReference type="HAMAP" id="MF_00193">
    <property type="entry name" value="NadE_ammonia_dep"/>
    <property type="match status" value="1"/>
</dbReference>
<evidence type="ECO:0000256" key="7">
    <source>
        <dbReference type="ARBA" id="ARBA00023027"/>
    </source>
</evidence>
<dbReference type="GO" id="GO:0008795">
    <property type="term" value="F:NAD+ synthase activity"/>
    <property type="evidence" value="ECO:0007669"/>
    <property type="project" value="UniProtKB-UniRule"/>
</dbReference>
<feature type="binding site" evidence="8">
    <location>
        <begin position="46"/>
        <end position="53"/>
    </location>
    <ligand>
        <name>ATP</name>
        <dbReference type="ChEBI" id="CHEBI:30616"/>
    </ligand>
</feature>
<comment type="function">
    <text evidence="8">Catalyzes the ATP-dependent amidation of deamido-NAD to form NAD. Uses ammonia as a nitrogen source.</text>
</comment>
<dbReference type="NCBIfam" id="TIGR00552">
    <property type="entry name" value="nadE"/>
    <property type="match status" value="1"/>
</dbReference>
<keyword evidence="4 8" id="KW-0547">Nucleotide-binding</keyword>
<evidence type="ECO:0000256" key="10">
    <source>
        <dbReference type="RuleBase" id="RU003812"/>
    </source>
</evidence>
<feature type="domain" description="NAD/GMP synthase" evidence="12">
    <location>
        <begin position="24"/>
        <end position="264"/>
    </location>
</feature>
<evidence type="ECO:0000256" key="11">
    <source>
        <dbReference type="SAM" id="MobiDB-lite"/>
    </source>
</evidence>
<dbReference type="OrthoDB" id="3266517at2"/>
<protein>
    <recommendedName>
        <fullName evidence="8 10">NH(3)-dependent NAD(+) synthetase</fullName>
        <ecNumber evidence="8 10">6.3.1.5</ecNumber>
    </recommendedName>
</protein>
<feature type="binding site" description="in other chain" evidence="8">
    <location>
        <begin position="259"/>
        <end position="260"/>
    </location>
    <ligand>
        <name>deamido-NAD(+)</name>
        <dbReference type="ChEBI" id="CHEBI:58437"/>
        <note>ligand shared between two neighboring subunits</note>
    </ligand>
</feature>
<dbReference type="Proteomes" id="UP000324678">
    <property type="component" value="Chromosome"/>
</dbReference>
<evidence type="ECO:0000256" key="4">
    <source>
        <dbReference type="ARBA" id="ARBA00022741"/>
    </source>
</evidence>
<proteinExistence type="inferred from homology"/>
<feature type="region of interest" description="Disordered" evidence="11">
    <location>
        <begin position="256"/>
        <end position="276"/>
    </location>
</feature>
<evidence type="ECO:0000313" key="13">
    <source>
        <dbReference type="EMBL" id="QEO15783.1"/>
    </source>
</evidence>
<feature type="binding site" description="in other chain" evidence="8">
    <location>
        <position position="172"/>
    </location>
    <ligand>
        <name>deamido-NAD(+)</name>
        <dbReference type="ChEBI" id="CHEBI:58437"/>
        <note>ligand shared between two neighboring subunits</note>
    </ligand>
</feature>
<sequence length="276" mass="30065">MHDLQERIIRELDVHPNIDPAGEVRRRVDFLKRYALASDAAGFVLGISGGQDSTLAGRLCALATAELVAEGRATRFVAVRLPYRVQRDEEDAQLALGFIEPPETVTFDIAGGVDGIVADYLAALGEPLSDFGKGNVKARLRMVAQYAIAGEGRLLVVGTDHAAEAVTGFFTKFGDGGVDVIPLSGLTKRQGRALLEHLGAPERLYLKTPTADLLDEEPGQSDEANLGLSYRDIDTYLEGGQIDAEVARRIEQRYLQTQHKRATPVGPAETWWQPEE</sequence>
<feature type="binding site" evidence="8">
    <location>
        <position position="188"/>
    </location>
    <ligand>
        <name>ATP</name>
        <dbReference type="ChEBI" id="CHEBI:30616"/>
    </ligand>
</feature>
<dbReference type="AlphaFoldDB" id="A0A5C1YII2"/>
<name>A0A5C1YII2_9MICO</name>
<dbReference type="NCBIfam" id="NF001979">
    <property type="entry name" value="PRK00768.1"/>
    <property type="match status" value="1"/>
</dbReference>
<dbReference type="GO" id="GO:0004359">
    <property type="term" value="F:glutaminase activity"/>
    <property type="evidence" value="ECO:0007669"/>
    <property type="project" value="InterPro"/>
</dbReference>
<dbReference type="GO" id="GO:0003952">
    <property type="term" value="F:NAD+ synthase (glutamine-hydrolyzing) activity"/>
    <property type="evidence" value="ECO:0007669"/>
    <property type="project" value="InterPro"/>
</dbReference>
<dbReference type="Gene3D" id="3.40.50.620">
    <property type="entry name" value="HUPs"/>
    <property type="match status" value="1"/>
</dbReference>
<comment type="pathway">
    <text evidence="8">Cofactor biosynthesis; NAD(+) biosynthesis; NAD(+) from deamido-NAD(+) (ammonia route): step 1/1.</text>
</comment>
<dbReference type="InterPro" id="IPR022310">
    <property type="entry name" value="NAD/GMP_synthase"/>
</dbReference>
<dbReference type="RefSeq" id="WP_149161796.1">
    <property type="nucleotide sequence ID" value="NZ_CP043505.1"/>
</dbReference>
<feature type="binding site" evidence="8">
    <location>
        <position position="179"/>
    </location>
    <ligand>
        <name>deamido-NAD(+)</name>
        <dbReference type="ChEBI" id="CHEBI:58437"/>
        <note>ligand shared between two neighboring subunits</note>
    </ligand>
</feature>
<comment type="similarity">
    <text evidence="1 8 9">Belongs to the NAD synthetase family.</text>
</comment>
<organism evidence="13 14">
    <name type="scientific">Agromyces intestinalis</name>
    <dbReference type="NCBI Taxonomy" id="2592652"/>
    <lineage>
        <taxon>Bacteria</taxon>
        <taxon>Bacillati</taxon>
        <taxon>Actinomycetota</taxon>
        <taxon>Actinomycetes</taxon>
        <taxon>Micrococcales</taxon>
        <taxon>Microbacteriaceae</taxon>
        <taxon>Agromyces</taxon>
    </lineage>
</organism>
<feature type="binding site" evidence="8">
    <location>
        <position position="210"/>
    </location>
    <ligand>
        <name>ATP</name>
        <dbReference type="ChEBI" id="CHEBI:30616"/>
    </ligand>
</feature>
<keyword evidence="6 8" id="KW-0460">Magnesium</keyword>
<comment type="catalytic activity">
    <reaction evidence="8 10">
        <text>deamido-NAD(+) + NH4(+) + ATP = AMP + diphosphate + NAD(+) + H(+)</text>
        <dbReference type="Rhea" id="RHEA:21188"/>
        <dbReference type="ChEBI" id="CHEBI:15378"/>
        <dbReference type="ChEBI" id="CHEBI:28938"/>
        <dbReference type="ChEBI" id="CHEBI:30616"/>
        <dbReference type="ChEBI" id="CHEBI:33019"/>
        <dbReference type="ChEBI" id="CHEBI:57540"/>
        <dbReference type="ChEBI" id="CHEBI:58437"/>
        <dbReference type="ChEBI" id="CHEBI:456215"/>
        <dbReference type="EC" id="6.3.1.5"/>
    </reaction>
</comment>
<evidence type="ECO:0000256" key="3">
    <source>
        <dbReference type="ARBA" id="ARBA00022723"/>
    </source>
</evidence>
<evidence type="ECO:0000256" key="2">
    <source>
        <dbReference type="ARBA" id="ARBA00022598"/>
    </source>
</evidence>
<evidence type="ECO:0000256" key="1">
    <source>
        <dbReference type="ARBA" id="ARBA00005859"/>
    </source>
</evidence>
<keyword evidence="5 8" id="KW-0067">ATP-binding</keyword>
<evidence type="ECO:0000256" key="8">
    <source>
        <dbReference type="HAMAP-Rule" id="MF_00193"/>
    </source>
</evidence>
<keyword evidence="7 8" id="KW-0520">NAD</keyword>
<feature type="binding site" evidence="8">
    <location>
        <position position="164"/>
    </location>
    <ligand>
        <name>Mg(2+)</name>
        <dbReference type="ChEBI" id="CHEBI:18420"/>
    </ligand>
</feature>